<proteinExistence type="inferred from homology"/>
<feature type="signal peptide" evidence="4">
    <location>
        <begin position="1"/>
        <end position="19"/>
    </location>
</feature>
<dbReference type="PANTHER" id="PTHR11567:SF127">
    <property type="entry name" value="HISTIDINE ACID PHOSPHATASE"/>
    <property type="match status" value="1"/>
</dbReference>
<keyword evidence="3" id="KW-0812">Transmembrane</keyword>
<dbReference type="Pfam" id="PF00328">
    <property type="entry name" value="His_Phos_2"/>
    <property type="match status" value="1"/>
</dbReference>
<keyword evidence="3" id="KW-1133">Transmembrane helix</keyword>
<reference evidence="5" key="2">
    <citation type="submission" date="2023-06" db="EMBL/GenBank/DDBJ databases">
        <authorList>
            <consortium name="Lawrence Berkeley National Laboratory"/>
            <person name="Haridas S."/>
            <person name="Hensen N."/>
            <person name="Bonometti L."/>
            <person name="Westerberg I."/>
            <person name="Brannstrom I.O."/>
            <person name="Guillou S."/>
            <person name="Cros-Aarteil S."/>
            <person name="Calhoun S."/>
            <person name="Kuo A."/>
            <person name="Mondo S."/>
            <person name="Pangilinan J."/>
            <person name="Riley R."/>
            <person name="Labutti K."/>
            <person name="Andreopoulos B."/>
            <person name="Lipzen A."/>
            <person name="Chen C."/>
            <person name="Yanf M."/>
            <person name="Daum C."/>
            <person name="Ng V."/>
            <person name="Clum A."/>
            <person name="Steindorff A."/>
            <person name="Ohm R."/>
            <person name="Martin F."/>
            <person name="Silar P."/>
            <person name="Natvig D."/>
            <person name="Lalanne C."/>
            <person name="Gautier V."/>
            <person name="Ament-Velasquez S.L."/>
            <person name="Kruys A."/>
            <person name="Hutchinson M.I."/>
            <person name="Powell A.J."/>
            <person name="Barry K."/>
            <person name="Miller A.N."/>
            <person name="Grigoriev I.V."/>
            <person name="Debuchy R."/>
            <person name="Gladieux P."/>
            <person name="Thoren M.H."/>
            <person name="Johannesson H."/>
        </authorList>
    </citation>
    <scope>NUCLEOTIDE SEQUENCE</scope>
    <source>
        <strain evidence="5">SMH4131-1</strain>
    </source>
</reference>
<evidence type="ECO:0000313" key="6">
    <source>
        <dbReference type="Proteomes" id="UP001286456"/>
    </source>
</evidence>
<dbReference type="InterPro" id="IPR029033">
    <property type="entry name" value="His_PPase_superfam"/>
</dbReference>
<dbReference type="EMBL" id="JAUEPO010000005">
    <property type="protein sequence ID" value="KAK3320989.1"/>
    <property type="molecule type" value="Genomic_DNA"/>
</dbReference>
<evidence type="ECO:0000256" key="3">
    <source>
        <dbReference type="SAM" id="Phobius"/>
    </source>
</evidence>
<dbReference type="InterPro" id="IPR050645">
    <property type="entry name" value="Histidine_acid_phosphatase"/>
</dbReference>
<dbReference type="SUPFAM" id="SSF53254">
    <property type="entry name" value="Phosphoglycerate mutase-like"/>
    <property type="match status" value="1"/>
</dbReference>
<keyword evidence="3" id="KW-0472">Membrane</keyword>
<accession>A0AAE0M7P4</accession>
<feature type="transmembrane region" description="Helical" evidence="3">
    <location>
        <begin position="458"/>
        <end position="485"/>
    </location>
</feature>
<sequence length="598" mass="64142">MAALSMLVVLAVLAAHTSAQSSSEQVWSSTTWVLYGEHTPFAGNSNPPALTPIGADQLYSQGSFFRARYLEKSANSDIKYSPLVGIQRYAIDNTQLDIRSNTDSYTFDSALAFMQGLYPPITQAFSNSSGGMEAATLANGSIVNYPLGGYQYPNIRSTSSLDPDSIWVQGHVGCTKYIESLVDSRSDDNVKSVYTNSQNFYRTLYNLMFHEAFPESMVNFYNAYTLYDWASYQYNHNNESHNQISSIDLEMLAAYAALDQRDKNANLSASGLTEGDMIRAVSGRTMAARVVALFKENILNSGTANKLNLVFTSLEPFVAFFALATPGPPGSNFDHLPDPGAAMIFELFSIGNIDSSYPSTDDLWVRFLYRNGTGPDARLIEYPLFGNGPSNSRILFTDFVASMEHISVDTLADWCQMCDSVSLFCLGLEANSGQSTSNPPASGSNSNTYYATSALSPAVAGVIGAAVTVAVCGLGVLAAMLLGGFRFHRADAKQRNSTLGGFRGAEKMASDIDIAYANSGARHERTGSWELRGGGKGGVGGDAGPAEAVSPVGATMGATHPAMPPRALSPSRFGSTTRIVDDDAISEIGQAPVKPREF</sequence>
<dbReference type="InterPro" id="IPR000560">
    <property type="entry name" value="His_Pase_clade-2"/>
</dbReference>
<dbReference type="GO" id="GO:0016791">
    <property type="term" value="F:phosphatase activity"/>
    <property type="evidence" value="ECO:0007669"/>
    <property type="project" value="TreeGrafter"/>
</dbReference>
<keyword evidence="6" id="KW-1185">Reference proteome</keyword>
<evidence type="ECO:0000256" key="1">
    <source>
        <dbReference type="ARBA" id="ARBA00005375"/>
    </source>
</evidence>
<name>A0AAE0M7P4_9PEZI</name>
<evidence type="ECO:0000313" key="5">
    <source>
        <dbReference type="EMBL" id="KAK3320989.1"/>
    </source>
</evidence>
<dbReference type="AlphaFoldDB" id="A0AAE0M7P4"/>
<dbReference type="PANTHER" id="PTHR11567">
    <property type="entry name" value="ACID PHOSPHATASE-RELATED"/>
    <property type="match status" value="1"/>
</dbReference>
<feature type="chain" id="PRO_5042277437" evidence="4">
    <location>
        <begin position="20"/>
        <end position="598"/>
    </location>
</feature>
<keyword evidence="4" id="KW-0732">Signal</keyword>
<evidence type="ECO:0000256" key="2">
    <source>
        <dbReference type="SAM" id="MobiDB-lite"/>
    </source>
</evidence>
<reference evidence="5" key="1">
    <citation type="journal article" date="2023" name="Mol. Phylogenet. Evol.">
        <title>Genome-scale phylogeny and comparative genomics of the fungal order Sordariales.</title>
        <authorList>
            <person name="Hensen N."/>
            <person name="Bonometti L."/>
            <person name="Westerberg I."/>
            <person name="Brannstrom I.O."/>
            <person name="Guillou S."/>
            <person name="Cros-Aarteil S."/>
            <person name="Calhoun S."/>
            <person name="Haridas S."/>
            <person name="Kuo A."/>
            <person name="Mondo S."/>
            <person name="Pangilinan J."/>
            <person name="Riley R."/>
            <person name="LaButti K."/>
            <person name="Andreopoulos B."/>
            <person name="Lipzen A."/>
            <person name="Chen C."/>
            <person name="Yan M."/>
            <person name="Daum C."/>
            <person name="Ng V."/>
            <person name="Clum A."/>
            <person name="Steindorff A."/>
            <person name="Ohm R.A."/>
            <person name="Martin F."/>
            <person name="Silar P."/>
            <person name="Natvig D.O."/>
            <person name="Lalanne C."/>
            <person name="Gautier V."/>
            <person name="Ament-Velasquez S.L."/>
            <person name="Kruys A."/>
            <person name="Hutchinson M.I."/>
            <person name="Powell A.J."/>
            <person name="Barry K."/>
            <person name="Miller A.N."/>
            <person name="Grigoriev I.V."/>
            <person name="Debuchy R."/>
            <person name="Gladieux P."/>
            <person name="Hiltunen Thoren M."/>
            <person name="Johannesson H."/>
        </authorList>
    </citation>
    <scope>NUCLEOTIDE SEQUENCE</scope>
    <source>
        <strain evidence="5">SMH4131-1</strain>
    </source>
</reference>
<dbReference type="Gene3D" id="3.40.50.1240">
    <property type="entry name" value="Phosphoglycerate mutase-like"/>
    <property type="match status" value="1"/>
</dbReference>
<comment type="similarity">
    <text evidence="1">Belongs to the histidine acid phosphatase family.</text>
</comment>
<organism evidence="5 6">
    <name type="scientific">Cercophora scortea</name>
    <dbReference type="NCBI Taxonomy" id="314031"/>
    <lineage>
        <taxon>Eukaryota</taxon>
        <taxon>Fungi</taxon>
        <taxon>Dikarya</taxon>
        <taxon>Ascomycota</taxon>
        <taxon>Pezizomycotina</taxon>
        <taxon>Sordariomycetes</taxon>
        <taxon>Sordariomycetidae</taxon>
        <taxon>Sordariales</taxon>
        <taxon>Lasiosphaeriaceae</taxon>
        <taxon>Cercophora</taxon>
    </lineage>
</organism>
<comment type="caution">
    <text evidence="5">The sequence shown here is derived from an EMBL/GenBank/DDBJ whole genome shotgun (WGS) entry which is preliminary data.</text>
</comment>
<protein>
    <submittedName>
        <fullName evidence="5">Phosphoglycerate mutase-like protein</fullName>
    </submittedName>
</protein>
<dbReference type="Proteomes" id="UP001286456">
    <property type="component" value="Unassembled WGS sequence"/>
</dbReference>
<evidence type="ECO:0000256" key="4">
    <source>
        <dbReference type="SAM" id="SignalP"/>
    </source>
</evidence>
<gene>
    <name evidence="5" type="ORF">B0T19DRAFT_403585</name>
</gene>
<feature type="region of interest" description="Disordered" evidence="2">
    <location>
        <begin position="560"/>
        <end position="598"/>
    </location>
</feature>